<gene>
    <name evidence="6" type="ORF">ACFSJT_18655</name>
</gene>
<evidence type="ECO:0000256" key="4">
    <source>
        <dbReference type="SAM" id="Phobius"/>
    </source>
</evidence>
<feature type="transmembrane region" description="Helical" evidence="4">
    <location>
        <begin position="191"/>
        <end position="211"/>
    </location>
</feature>
<dbReference type="Pfam" id="PF12833">
    <property type="entry name" value="HTH_18"/>
    <property type="match status" value="1"/>
</dbReference>
<organism evidence="6 7">
    <name type="scientific">Aquimarina celericrescens</name>
    <dbReference type="NCBI Taxonomy" id="1964542"/>
    <lineage>
        <taxon>Bacteria</taxon>
        <taxon>Pseudomonadati</taxon>
        <taxon>Bacteroidota</taxon>
        <taxon>Flavobacteriia</taxon>
        <taxon>Flavobacteriales</taxon>
        <taxon>Flavobacteriaceae</taxon>
        <taxon>Aquimarina</taxon>
    </lineage>
</organism>
<protein>
    <submittedName>
        <fullName evidence="6">Helix-turn-helix domain-containing protein</fullName>
    </submittedName>
</protein>
<proteinExistence type="predicted"/>
<feature type="transmembrane region" description="Helical" evidence="4">
    <location>
        <begin position="6"/>
        <end position="26"/>
    </location>
</feature>
<dbReference type="PANTHER" id="PTHR43280">
    <property type="entry name" value="ARAC-FAMILY TRANSCRIPTIONAL REGULATOR"/>
    <property type="match status" value="1"/>
</dbReference>
<comment type="caution">
    <text evidence="6">The sequence shown here is derived from an EMBL/GenBank/DDBJ whole genome shotgun (WGS) entry which is preliminary data.</text>
</comment>
<name>A0ABW5B0Q9_9FLAO</name>
<evidence type="ECO:0000256" key="1">
    <source>
        <dbReference type="ARBA" id="ARBA00023015"/>
    </source>
</evidence>
<dbReference type="RefSeq" id="WP_378321855.1">
    <property type="nucleotide sequence ID" value="NZ_JBHUHY010000032.1"/>
</dbReference>
<keyword evidence="2" id="KW-0238">DNA-binding</keyword>
<feature type="transmembrane region" description="Helical" evidence="4">
    <location>
        <begin position="38"/>
        <end position="60"/>
    </location>
</feature>
<evidence type="ECO:0000256" key="3">
    <source>
        <dbReference type="ARBA" id="ARBA00023163"/>
    </source>
</evidence>
<evidence type="ECO:0000256" key="2">
    <source>
        <dbReference type="ARBA" id="ARBA00023125"/>
    </source>
</evidence>
<feature type="transmembrane region" description="Helical" evidence="4">
    <location>
        <begin position="125"/>
        <end position="147"/>
    </location>
</feature>
<dbReference type="SMART" id="SM00342">
    <property type="entry name" value="HTH_ARAC"/>
    <property type="match status" value="1"/>
</dbReference>
<keyword evidence="7" id="KW-1185">Reference proteome</keyword>
<feature type="transmembrane region" description="Helical" evidence="4">
    <location>
        <begin position="98"/>
        <end position="119"/>
    </location>
</feature>
<keyword evidence="1" id="KW-0805">Transcription regulation</keyword>
<dbReference type="Proteomes" id="UP001597344">
    <property type="component" value="Unassembled WGS sequence"/>
</dbReference>
<evidence type="ECO:0000259" key="5">
    <source>
        <dbReference type="PROSITE" id="PS01124"/>
    </source>
</evidence>
<dbReference type="PANTHER" id="PTHR43280:SF29">
    <property type="entry name" value="ARAC-FAMILY TRANSCRIPTIONAL REGULATOR"/>
    <property type="match status" value="1"/>
</dbReference>
<evidence type="ECO:0000313" key="7">
    <source>
        <dbReference type="Proteomes" id="UP001597344"/>
    </source>
</evidence>
<reference evidence="7" key="1">
    <citation type="journal article" date="2019" name="Int. J. Syst. Evol. Microbiol.">
        <title>The Global Catalogue of Microorganisms (GCM) 10K type strain sequencing project: providing services to taxonomists for standard genome sequencing and annotation.</title>
        <authorList>
            <consortium name="The Broad Institute Genomics Platform"/>
            <consortium name="The Broad Institute Genome Sequencing Center for Infectious Disease"/>
            <person name="Wu L."/>
            <person name="Ma J."/>
        </authorList>
    </citation>
    <scope>NUCLEOTIDE SEQUENCE [LARGE SCALE GENOMIC DNA]</scope>
    <source>
        <strain evidence="7">DT92</strain>
    </source>
</reference>
<keyword evidence="3" id="KW-0804">Transcription</keyword>
<evidence type="ECO:0000313" key="6">
    <source>
        <dbReference type="EMBL" id="MFD2188829.1"/>
    </source>
</evidence>
<dbReference type="EMBL" id="JBHUHY010000032">
    <property type="protein sequence ID" value="MFD2188829.1"/>
    <property type="molecule type" value="Genomic_DNA"/>
</dbReference>
<dbReference type="PROSITE" id="PS01124">
    <property type="entry name" value="HTH_ARAC_FAMILY_2"/>
    <property type="match status" value="1"/>
</dbReference>
<feature type="transmembrane region" description="Helical" evidence="4">
    <location>
        <begin position="167"/>
        <end position="185"/>
    </location>
</feature>
<feature type="transmembrane region" description="Helical" evidence="4">
    <location>
        <begin position="66"/>
        <end position="86"/>
    </location>
</feature>
<dbReference type="InterPro" id="IPR009057">
    <property type="entry name" value="Homeodomain-like_sf"/>
</dbReference>
<dbReference type="InterPro" id="IPR018060">
    <property type="entry name" value="HTH_AraC"/>
</dbReference>
<keyword evidence="4" id="KW-0812">Transmembrane</keyword>
<accession>A0ABW5B0Q9</accession>
<dbReference type="SUPFAM" id="SSF46689">
    <property type="entry name" value="Homeodomain-like"/>
    <property type="match status" value="1"/>
</dbReference>
<sequence>MDLQQQLIFLFSALGGFNGLFLSLYFAFFSKQKKTSNYFLSALLLVLSIRIIKSVFFYFNNDLSQIFIQTGLSACVLIGPFLYLYLIAAFRKKTSKNWWLHVVPVAIIVIALSYAYPYWEYRRIWAMFIVKGIYVQWLIYILLSGILLKPILKKLFVRDSKLKDVEVWMISIFIGITLIWLGYNIGSYTSYIVGAVSFSFVFYLLVLFWVFKRKKYTMFFEEPVKYANKKIEDVDAIAFQKQLHHLVTERQLYKNSNIKLSDIAKQLQVPPHYLSQFLNDNLGKSFSLFINEYRIEEAKRLLSGKSKYTTEAIGYECGFNSKSTFFTTFKKIAGVTPAQFKNAQS</sequence>
<keyword evidence="4" id="KW-0472">Membrane</keyword>
<keyword evidence="4" id="KW-1133">Transmembrane helix</keyword>
<feature type="domain" description="HTH araC/xylS-type" evidence="5">
    <location>
        <begin position="241"/>
        <end position="343"/>
    </location>
</feature>
<dbReference type="Gene3D" id="1.10.10.60">
    <property type="entry name" value="Homeodomain-like"/>
    <property type="match status" value="2"/>
</dbReference>